<dbReference type="AlphaFoldDB" id="S7TVU0"/>
<protein>
    <submittedName>
        <fullName evidence="1">Twin-arginine translocation pathway signal</fullName>
    </submittedName>
</protein>
<dbReference type="STRING" id="897.B2D07_18040"/>
<sequence>MTPEVFAWVPVSNNQALIAGKAAYILNSLSAYRSAQKEVPEIARDVLFVPALKGPRGTRWACEHLVYNYIIPFRLKNM</sequence>
<proteinExistence type="predicted"/>
<gene>
    <name evidence="1" type="ORF">dsmv_2277</name>
</gene>
<dbReference type="eggNOG" id="COG1653">
    <property type="taxonomic scope" value="Bacteria"/>
</dbReference>
<name>S7TVU0_DESML</name>
<keyword evidence="2" id="KW-1185">Reference proteome</keyword>
<evidence type="ECO:0000313" key="2">
    <source>
        <dbReference type="Proteomes" id="UP000014977"/>
    </source>
</evidence>
<organism evidence="1 2">
    <name type="scientific">Desulfococcus multivorans DSM 2059</name>
    <dbReference type="NCBI Taxonomy" id="1121405"/>
    <lineage>
        <taxon>Bacteria</taxon>
        <taxon>Pseudomonadati</taxon>
        <taxon>Thermodesulfobacteriota</taxon>
        <taxon>Desulfobacteria</taxon>
        <taxon>Desulfobacterales</taxon>
        <taxon>Desulfococcaceae</taxon>
        <taxon>Desulfococcus</taxon>
    </lineage>
</organism>
<evidence type="ECO:0000313" key="1">
    <source>
        <dbReference type="EMBL" id="EPR41162.1"/>
    </source>
</evidence>
<dbReference type="EMBL" id="ATHJ01000078">
    <property type="protein sequence ID" value="EPR41162.1"/>
    <property type="molecule type" value="Genomic_DNA"/>
</dbReference>
<comment type="caution">
    <text evidence="1">The sequence shown here is derived from an EMBL/GenBank/DDBJ whole genome shotgun (WGS) entry which is preliminary data.</text>
</comment>
<dbReference type="Proteomes" id="UP000014977">
    <property type="component" value="Unassembled WGS sequence"/>
</dbReference>
<reference evidence="1 2" key="1">
    <citation type="journal article" date="2013" name="Genome Announc.">
        <title>Draft genome sequences for three mercury-methylating, sulfate-reducing bacteria.</title>
        <authorList>
            <person name="Brown S.D."/>
            <person name="Hurt R.A.Jr."/>
            <person name="Gilmour C.C."/>
            <person name="Elias D.A."/>
        </authorList>
    </citation>
    <scope>NUCLEOTIDE SEQUENCE [LARGE SCALE GENOMIC DNA]</scope>
    <source>
        <strain evidence="1 2">DSM 2059</strain>
    </source>
</reference>
<accession>S7TVU0</accession>